<organism evidence="2 3">
    <name type="scientific">Planktotalea frisia</name>
    <dbReference type="NCBI Taxonomy" id="696762"/>
    <lineage>
        <taxon>Bacteria</taxon>
        <taxon>Pseudomonadati</taxon>
        <taxon>Pseudomonadota</taxon>
        <taxon>Alphaproteobacteria</taxon>
        <taxon>Rhodobacterales</taxon>
        <taxon>Paracoccaceae</taxon>
        <taxon>Planktotalea</taxon>
    </lineage>
</organism>
<feature type="chain" id="PRO_5012589405" evidence="1">
    <location>
        <begin position="20"/>
        <end position="119"/>
    </location>
</feature>
<sequence>MKTTAHLIAALLAAAPAFAEAPKVTNAVAKSTGMGWNFSVTLEHPDTGWEHYADGWEIVDATGKVLGTRILHHPHVNEQPFTRSLNNVMLPDGTREVFVRVKCNEDGWKDSGYKISLSR</sequence>
<evidence type="ECO:0000313" key="3">
    <source>
        <dbReference type="Proteomes" id="UP000184514"/>
    </source>
</evidence>
<proteinExistence type="predicted"/>
<feature type="signal peptide" evidence="1">
    <location>
        <begin position="1"/>
        <end position="19"/>
    </location>
</feature>
<dbReference type="Proteomes" id="UP000184514">
    <property type="component" value="Unassembled WGS sequence"/>
</dbReference>
<evidence type="ECO:0000256" key="1">
    <source>
        <dbReference type="SAM" id="SignalP"/>
    </source>
</evidence>
<dbReference type="RefSeq" id="WP_072630221.1">
    <property type="nucleotide sequence ID" value="NZ_JABBAN010000014.1"/>
</dbReference>
<protein>
    <submittedName>
        <fullName evidence="2">Uncharacterized protein</fullName>
    </submittedName>
</protein>
<reference evidence="2 3" key="1">
    <citation type="submission" date="2016-10" db="EMBL/GenBank/DDBJ databases">
        <title>Genome sequence of Planktotalea frisia SH6-1.</title>
        <authorList>
            <person name="Poehlein A."/>
            <person name="Bakenhus I."/>
            <person name="Voget S."/>
            <person name="Brinkhoff T."/>
            <person name="Simon M."/>
        </authorList>
    </citation>
    <scope>NUCLEOTIDE SEQUENCE [LARGE SCALE GENOMIC DNA]</scope>
    <source>
        <strain evidence="2 3">SH6-1</strain>
    </source>
</reference>
<keyword evidence="1" id="KW-0732">Signal</keyword>
<keyword evidence="3" id="KW-1185">Reference proteome</keyword>
<name>A0A1L9NXT3_9RHOB</name>
<evidence type="ECO:0000313" key="2">
    <source>
        <dbReference type="EMBL" id="OJI94108.1"/>
    </source>
</evidence>
<dbReference type="EMBL" id="MLCB01000120">
    <property type="protein sequence ID" value="OJI94108.1"/>
    <property type="molecule type" value="Genomic_DNA"/>
</dbReference>
<dbReference type="OrthoDB" id="573055at2"/>
<dbReference type="AlphaFoldDB" id="A0A1L9NXT3"/>
<gene>
    <name evidence="2" type="ORF">PFRI_16380</name>
</gene>
<accession>A0A1L9NXT3</accession>
<dbReference type="STRING" id="696762.PFRI_16380"/>
<comment type="caution">
    <text evidence="2">The sequence shown here is derived from an EMBL/GenBank/DDBJ whole genome shotgun (WGS) entry which is preliminary data.</text>
</comment>